<proteinExistence type="predicted"/>
<protein>
    <submittedName>
        <fullName evidence="1">Uncharacterized protein</fullName>
    </submittedName>
</protein>
<organism evidence="1 2">
    <name type="scientific">Vibrio phage pYD38-A</name>
    <dbReference type="NCBI Taxonomy" id="754051"/>
    <lineage>
        <taxon>Viruses</taxon>
        <taxon>Duplodnaviria</taxon>
        <taxon>Heunggongvirae</taxon>
        <taxon>Uroviricota</taxon>
        <taxon>Caudoviricetes</taxon>
        <taxon>Roufvirus</taxon>
        <taxon>Roufvirus pIS4A</taxon>
    </lineage>
</organism>
<dbReference type="Pfam" id="PF23842">
    <property type="entry name" value="Phage_tail_terminator_3"/>
    <property type="match status" value="1"/>
</dbReference>
<accession>R9TN01</accession>
<evidence type="ECO:0000313" key="2">
    <source>
        <dbReference type="Proteomes" id="UP000201358"/>
    </source>
</evidence>
<dbReference type="InterPro" id="IPR056950">
    <property type="entry name" value="Phage_tail_terminator_3"/>
</dbReference>
<dbReference type="KEGG" id="vg:16045526"/>
<dbReference type="EMBL" id="JF974312">
    <property type="protein sequence ID" value="AGN34318.1"/>
    <property type="molecule type" value="Genomic_DNA"/>
</dbReference>
<dbReference type="RefSeq" id="YP_008126240.1">
    <property type="nucleotide sequence ID" value="NC_021534.1"/>
</dbReference>
<gene>
    <name evidence="1" type="ORF">VPRG_00077</name>
</gene>
<dbReference type="GeneID" id="16045526"/>
<name>R9TN01_9CAUD</name>
<dbReference type="OrthoDB" id="14323at10239"/>
<evidence type="ECO:0000313" key="1">
    <source>
        <dbReference type="EMBL" id="AGN34318.1"/>
    </source>
</evidence>
<sequence>MRDMLELVDQYLSDAGLYDGWTSQLEFWNDTEVGTDRFMVLQSNGGTNVSKDLSNDYYFSLYVVGQQGQYNIEETKAKALDVIAYIKEHPVDSCIGMIQLQAPLGRPTLTTEKRPVYELLLRVVFGE</sequence>
<dbReference type="Proteomes" id="UP000201358">
    <property type="component" value="Segment"/>
</dbReference>
<reference evidence="1 2" key="1">
    <citation type="submission" date="2010-12" db="EMBL/GenBank/DDBJ databases">
        <title>The Genome Sequence of Vibrio phage pYD38-A.</title>
        <authorList>
            <consortium name="The Broad Institute Genome Sequencing Platform"/>
            <person name="Henn M.R."/>
            <person name="Wolf A."/>
            <person name="Jost G."/>
            <person name="Levin J."/>
            <person name="Malboeuf C."/>
            <person name="Casali M."/>
            <person name="Russ C."/>
            <person name="Lennon N."/>
            <person name="Chapman S.B."/>
            <person name="Erlich R."/>
            <person name="Young S.K."/>
            <person name="Yandava C."/>
            <person name="Zeng Q."/>
            <person name="Alvarado L."/>
            <person name="Anderson S."/>
            <person name="Berlin A."/>
            <person name="Chen Z."/>
            <person name="Freedman E."/>
            <person name="Gellesch M."/>
            <person name="Goldberg J."/>
            <person name="Green L."/>
            <person name="Griggs A."/>
            <person name="Gujja S."/>
            <person name="Heilman E.R."/>
            <person name="Heiman D."/>
            <person name="Hollinger A."/>
            <person name="Howarth C."/>
            <person name="Larson L."/>
            <person name="Mehta T."/>
            <person name="Pearson M."/>
            <person name="Roberts A."/>
            <person name="Ryan E."/>
            <person name="Saif S."/>
            <person name="Shea T."/>
            <person name="Shenoy N."/>
            <person name="Sisk P."/>
            <person name="Stolte C."/>
            <person name="Sykes S."/>
            <person name="White J."/>
            <person name="Haas B."/>
            <person name="Nusbaum C."/>
            <person name="Birren B."/>
        </authorList>
    </citation>
    <scope>NUCLEOTIDE SEQUENCE [LARGE SCALE GENOMIC DNA]</scope>
    <source>
        <strain evidence="2">pYD38</strain>
    </source>
</reference>